<reference evidence="1 2" key="1">
    <citation type="submission" date="2021-06" db="EMBL/GenBank/DDBJ databases">
        <title>Caerostris extrusa draft genome.</title>
        <authorList>
            <person name="Kono N."/>
            <person name="Arakawa K."/>
        </authorList>
    </citation>
    <scope>NUCLEOTIDE SEQUENCE [LARGE SCALE GENOMIC DNA]</scope>
</reference>
<keyword evidence="2" id="KW-1185">Reference proteome</keyword>
<gene>
    <name evidence="1" type="ORF">CEXT_544331</name>
</gene>
<dbReference type="EMBL" id="BPLR01005941">
    <property type="protein sequence ID" value="GIY06268.1"/>
    <property type="molecule type" value="Genomic_DNA"/>
</dbReference>
<protein>
    <submittedName>
        <fullName evidence="1">Uncharacterized protein</fullName>
    </submittedName>
</protein>
<accession>A0AAV4Q9A8</accession>
<name>A0AAV4Q9A8_CAEEX</name>
<organism evidence="1 2">
    <name type="scientific">Caerostris extrusa</name>
    <name type="common">Bark spider</name>
    <name type="synonym">Caerostris bankana</name>
    <dbReference type="NCBI Taxonomy" id="172846"/>
    <lineage>
        <taxon>Eukaryota</taxon>
        <taxon>Metazoa</taxon>
        <taxon>Ecdysozoa</taxon>
        <taxon>Arthropoda</taxon>
        <taxon>Chelicerata</taxon>
        <taxon>Arachnida</taxon>
        <taxon>Araneae</taxon>
        <taxon>Araneomorphae</taxon>
        <taxon>Entelegynae</taxon>
        <taxon>Araneoidea</taxon>
        <taxon>Araneidae</taxon>
        <taxon>Caerostris</taxon>
    </lineage>
</organism>
<comment type="caution">
    <text evidence="1">The sequence shown here is derived from an EMBL/GenBank/DDBJ whole genome shotgun (WGS) entry which is preliminary data.</text>
</comment>
<evidence type="ECO:0000313" key="1">
    <source>
        <dbReference type="EMBL" id="GIY06268.1"/>
    </source>
</evidence>
<dbReference type="AlphaFoldDB" id="A0AAV4Q9A8"/>
<evidence type="ECO:0000313" key="2">
    <source>
        <dbReference type="Proteomes" id="UP001054945"/>
    </source>
</evidence>
<proteinExistence type="predicted"/>
<dbReference type="Proteomes" id="UP001054945">
    <property type="component" value="Unassembled WGS sequence"/>
</dbReference>
<sequence>MRFECCDEWRCDGAERRKARLGSTGNDCSAFWRGVAFLFRGLLKARGEMDERVFELSGLTAPEKVGLG</sequence>